<accession>A0A5C1E7E7</accession>
<dbReference type="KEGG" id="otr:OTERR_13850"/>
<dbReference type="AlphaFoldDB" id="A0A5C1E7E7"/>
<dbReference type="CDD" id="cd10441">
    <property type="entry name" value="GIY-YIG_COG1833"/>
    <property type="match status" value="1"/>
</dbReference>
<dbReference type="Proteomes" id="UP000323671">
    <property type="component" value="Chromosome"/>
</dbReference>
<protein>
    <recommendedName>
        <fullName evidence="4">GIY-YIG domain-containing protein</fullName>
    </recommendedName>
</protein>
<dbReference type="PANTHER" id="PTHR37460">
    <property type="entry name" value="ENDONUCLEASE III"/>
    <property type="match status" value="1"/>
</dbReference>
<dbReference type="EMBL" id="CP022579">
    <property type="protein sequence ID" value="QEL64861.1"/>
    <property type="molecule type" value="Genomic_DNA"/>
</dbReference>
<evidence type="ECO:0000313" key="2">
    <source>
        <dbReference type="EMBL" id="QEL64861.1"/>
    </source>
</evidence>
<reference evidence="2 3" key="1">
    <citation type="submission" date="2017-07" db="EMBL/GenBank/DDBJ databases">
        <title>Complete genome sequence of Oryzomicrobium terrae TPP412.</title>
        <authorList>
            <person name="Chiu L.-W."/>
            <person name="Lo K.-J."/>
            <person name="Tsai Y.-M."/>
            <person name="Lin S.-S."/>
            <person name="Kuo C.-H."/>
            <person name="Liu C.-T."/>
        </authorList>
    </citation>
    <scope>NUCLEOTIDE SEQUENCE [LARGE SCALE GENOMIC DNA]</scope>
    <source>
        <strain evidence="2 3">TPP412</strain>
    </source>
</reference>
<evidence type="ECO:0000256" key="1">
    <source>
        <dbReference type="SAM" id="MobiDB-lite"/>
    </source>
</evidence>
<sequence length="155" mass="16146">MGARAAPISPQGEPGAATVAADTAPAPGPTTYRLHIRVAALLTVTVGRLGTFAFPAGDYVYTGSARRNLEARVARHCRRATAERPKPLRWHIDYLLARPEAAVVRVERLCADECAANQAMGGTVPAPGFGASDCAAGCISHLRYLGPGEASPAGR</sequence>
<dbReference type="RefSeq" id="WP_149425284.1">
    <property type="nucleotide sequence ID" value="NZ_CP022579.1"/>
</dbReference>
<organism evidence="2 3">
    <name type="scientific">Oryzomicrobium terrae</name>
    <dbReference type="NCBI Taxonomy" id="1735038"/>
    <lineage>
        <taxon>Bacteria</taxon>
        <taxon>Pseudomonadati</taxon>
        <taxon>Pseudomonadota</taxon>
        <taxon>Betaproteobacteria</taxon>
        <taxon>Rhodocyclales</taxon>
        <taxon>Rhodocyclaceae</taxon>
        <taxon>Oryzomicrobium</taxon>
    </lineage>
</organism>
<dbReference type="PANTHER" id="PTHR37460:SF1">
    <property type="entry name" value="ENDONUCLEASE III"/>
    <property type="match status" value="1"/>
</dbReference>
<proteinExistence type="predicted"/>
<name>A0A5C1E7E7_9RHOO</name>
<evidence type="ECO:0008006" key="4">
    <source>
        <dbReference type="Google" id="ProtNLM"/>
    </source>
</evidence>
<feature type="region of interest" description="Disordered" evidence="1">
    <location>
        <begin position="1"/>
        <end position="24"/>
    </location>
</feature>
<feature type="compositionally biased region" description="Low complexity" evidence="1">
    <location>
        <begin position="14"/>
        <end position="24"/>
    </location>
</feature>
<evidence type="ECO:0000313" key="3">
    <source>
        <dbReference type="Proteomes" id="UP000323671"/>
    </source>
</evidence>
<dbReference type="InterPro" id="IPR002837">
    <property type="entry name" value="DUF123"/>
</dbReference>
<dbReference type="Pfam" id="PF01986">
    <property type="entry name" value="DUF123"/>
    <property type="match status" value="1"/>
</dbReference>
<keyword evidence="3" id="KW-1185">Reference proteome</keyword>
<gene>
    <name evidence="2" type="ORF">OTERR_13850</name>
</gene>